<evidence type="ECO:0000256" key="5">
    <source>
        <dbReference type="SAM" id="Phobius"/>
    </source>
</evidence>
<dbReference type="Pfam" id="PF01694">
    <property type="entry name" value="Rhomboid"/>
    <property type="match status" value="1"/>
</dbReference>
<gene>
    <name evidence="7" type="ORF">HMPREF9997_00771</name>
</gene>
<dbReference type="InterPro" id="IPR022764">
    <property type="entry name" value="Peptidase_S54_rhomboid_dom"/>
</dbReference>
<organism evidence="7 8">
    <name type="scientific">Corynebacterium durum F0235</name>
    <dbReference type="NCBI Taxonomy" id="1035195"/>
    <lineage>
        <taxon>Bacteria</taxon>
        <taxon>Bacillati</taxon>
        <taxon>Actinomycetota</taxon>
        <taxon>Actinomycetes</taxon>
        <taxon>Mycobacteriales</taxon>
        <taxon>Corynebacteriaceae</taxon>
        <taxon>Corynebacterium</taxon>
    </lineage>
</organism>
<dbReference type="HOGENOM" id="CLU_067823_2_0_11"/>
<comment type="caution">
    <text evidence="7">The sequence shown here is derived from an EMBL/GenBank/DDBJ whole genome shotgun (WGS) entry which is preliminary data.</text>
</comment>
<feature type="transmembrane region" description="Helical" evidence="5">
    <location>
        <begin position="167"/>
        <end position="183"/>
    </location>
</feature>
<evidence type="ECO:0000313" key="7">
    <source>
        <dbReference type="EMBL" id="EKX91399.1"/>
    </source>
</evidence>
<sequence>MNYQYQQPYASQPGDGYSPFGGAGVNSAGGFGGLGGNPGVPGTPGAQPTQRWRQVQENGHTRLFTGVTLAIGYVVSIWLVFFINTGLGNSLSYYGIHPLDLSSVWHVVTAPLLHLNLQHIISNTVPGAIFVFLIGLSGKRTFWEVTLFSMVVGGAGTWLLGGVGTNHIGASGLIYGWLGYLVIRGFANRSVWQTVMGLFLAFSYSGLIWGVLPTDTGVSWQFHLFGGIGGVLAGLVITSDDPPQTQQRRAQGLTGR</sequence>
<evidence type="ECO:0000256" key="2">
    <source>
        <dbReference type="ARBA" id="ARBA00022692"/>
    </source>
</evidence>
<dbReference type="PANTHER" id="PTHR43066">
    <property type="entry name" value="RHOMBOID-RELATED PROTEIN"/>
    <property type="match status" value="1"/>
</dbReference>
<evidence type="ECO:0000313" key="8">
    <source>
        <dbReference type="Proteomes" id="UP000010445"/>
    </source>
</evidence>
<evidence type="ECO:0000256" key="1">
    <source>
        <dbReference type="ARBA" id="ARBA00004141"/>
    </source>
</evidence>
<dbReference type="eggNOG" id="COG0705">
    <property type="taxonomic scope" value="Bacteria"/>
</dbReference>
<feature type="domain" description="Peptidase S54 rhomboid" evidence="6">
    <location>
        <begin position="103"/>
        <end position="237"/>
    </location>
</feature>
<evidence type="ECO:0000256" key="3">
    <source>
        <dbReference type="ARBA" id="ARBA00022989"/>
    </source>
</evidence>
<dbReference type="Proteomes" id="UP000010445">
    <property type="component" value="Unassembled WGS sequence"/>
</dbReference>
<dbReference type="GO" id="GO:0016020">
    <property type="term" value="C:membrane"/>
    <property type="evidence" value="ECO:0007669"/>
    <property type="project" value="UniProtKB-SubCell"/>
</dbReference>
<dbReference type="PATRIC" id="fig|1035195.3.peg.689"/>
<evidence type="ECO:0000256" key="4">
    <source>
        <dbReference type="ARBA" id="ARBA00023136"/>
    </source>
</evidence>
<name>L1MKC3_9CORY</name>
<feature type="transmembrane region" description="Helical" evidence="5">
    <location>
        <begin position="218"/>
        <end position="239"/>
    </location>
</feature>
<dbReference type="SUPFAM" id="SSF144091">
    <property type="entry name" value="Rhomboid-like"/>
    <property type="match status" value="1"/>
</dbReference>
<comment type="subcellular location">
    <subcellularLocation>
        <location evidence="1">Membrane</location>
        <topology evidence="1">Multi-pass membrane protein</topology>
    </subcellularLocation>
</comment>
<proteinExistence type="predicted"/>
<feature type="transmembrane region" description="Helical" evidence="5">
    <location>
        <begin position="117"/>
        <end position="135"/>
    </location>
</feature>
<feature type="transmembrane region" description="Helical" evidence="5">
    <location>
        <begin position="195"/>
        <end position="212"/>
    </location>
</feature>
<feature type="transmembrane region" description="Helical" evidence="5">
    <location>
        <begin position="63"/>
        <end position="83"/>
    </location>
</feature>
<dbReference type="RefSeq" id="WP_006063015.1">
    <property type="nucleotide sequence ID" value="NZ_KB290828.1"/>
</dbReference>
<keyword evidence="2 5" id="KW-0812">Transmembrane</keyword>
<reference evidence="7 8" key="1">
    <citation type="submission" date="2012-05" db="EMBL/GenBank/DDBJ databases">
        <authorList>
            <person name="Weinstock G."/>
            <person name="Sodergren E."/>
            <person name="Lobos E.A."/>
            <person name="Fulton L."/>
            <person name="Fulton R."/>
            <person name="Courtney L."/>
            <person name="Fronick C."/>
            <person name="O'Laughlin M."/>
            <person name="Godfrey J."/>
            <person name="Wilson R.M."/>
            <person name="Miner T."/>
            <person name="Farmer C."/>
            <person name="Delehaunty K."/>
            <person name="Cordes M."/>
            <person name="Minx P."/>
            <person name="Tomlinson C."/>
            <person name="Chen J."/>
            <person name="Wollam A."/>
            <person name="Pepin K.H."/>
            <person name="Bhonagiri V."/>
            <person name="Zhang X."/>
            <person name="Suruliraj S."/>
            <person name="Warren W."/>
            <person name="Mitreva M."/>
            <person name="Mardis E.R."/>
            <person name="Wilson R.K."/>
        </authorList>
    </citation>
    <scope>NUCLEOTIDE SEQUENCE [LARGE SCALE GENOMIC DNA]</scope>
    <source>
        <strain evidence="7 8">F0235</strain>
    </source>
</reference>
<accession>L1MKC3</accession>
<dbReference type="STRING" id="1035195.HMPREF9997_00771"/>
<dbReference type="EMBL" id="AMEM01000012">
    <property type="protein sequence ID" value="EKX91399.1"/>
    <property type="molecule type" value="Genomic_DNA"/>
</dbReference>
<dbReference type="InterPro" id="IPR035952">
    <property type="entry name" value="Rhomboid-like_sf"/>
</dbReference>
<keyword evidence="4 5" id="KW-0472">Membrane</keyword>
<keyword evidence="3 5" id="KW-1133">Transmembrane helix</keyword>
<protein>
    <submittedName>
        <fullName evidence="7">Peptidase, S54 family</fullName>
    </submittedName>
</protein>
<dbReference type="Gene3D" id="1.20.1540.10">
    <property type="entry name" value="Rhomboid-like"/>
    <property type="match status" value="1"/>
</dbReference>
<keyword evidence="8" id="KW-1185">Reference proteome</keyword>
<evidence type="ECO:0000259" key="6">
    <source>
        <dbReference type="Pfam" id="PF01694"/>
    </source>
</evidence>
<dbReference type="AlphaFoldDB" id="L1MKC3"/>
<feature type="transmembrane region" description="Helical" evidence="5">
    <location>
        <begin position="142"/>
        <end position="161"/>
    </location>
</feature>
<dbReference type="GO" id="GO:0004252">
    <property type="term" value="F:serine-type endopeptidase activity"/>
    <property type="evidence" value="ECO:0007669"/>
    <property type="project" value="InterPro"/>
</dbReference>